<name>A0A6P1TJ71_9FIRM</name>
<dbReference type="GO" id="GO:0009236">
    <property type="term" value="P:cobalamin biosynthetic process"/>
    <property type="evidence" value="ECO:0007669"/>
    <property type="project" value="InterPro"/>
</dbReference>
<dbReference type="SUPFAM" id="SSF159672">
    <property type="entry name" value="CbiG N-terminal domain-like"/>
    <property type="match status" value="1"/>
</dbReference>
<dbReference type="InterPro" id="IPR052553">
    <property type="entry name" value="CbiG_hydrolase"/>
</dbReference>
<sequence>MELMRIGIISFTVKGGNLNIKICQGLQSGGMTAVGYGLVKHIQETELNPFHNLHELMNELFKSMDGIIVIGACGIAVRAIAPLIKSKGTDPAVIVIGEDGKYVISLLSGHIGGANELSRNIAGLIGAQPVITTATDINHKFAVDNWAVKNSLIITDLTFIKEISGTILDNNKVGLCSEYPIHGDIPCELTLKASDVGICIAGNTLVNPFPKTLHLLPRNIVLGIGCRKDTKITSIIDAVRNTFRKYNLDEKRICRICSIDLKAKEEGILKLSEYLQAEYSTFTAEELNNAPGDFNASEFVEKTVGVDNVCERSAFLGSSYGKMLIPKTADSGITLSAYEKDYAVTFKFSS</sequence>
<dbReference type="Gene3D" id="3.40.50.11220">
    <property type="match status" value="1"/>
</dbReference>
<dbReference type="Proteomes" id="UP000464314">
    <property type="component" value="Chromosome"/>
</dbReference>
<protein>
    <submittedName>
        <fullName evidence="3">Cobalamin biosynthesis protein CbiG</fullName>
    </submittedName>
</protein>
<dbReference type="InterPro" id="IPR002750">
    <property type="entry name" value="CobE/GbiG_C"/>
</dbReference>
<dbReference type="Pfam" id="PF11760">
    <property type="entry name" value="CbiG_N"/>
    <property type="match status" value="1"/>
</dbReference>
<dbReference type="SUPFAM" id="SSF159664">
    <property type="entry name" value="CobE/GbiG C-terminal domain-like"/>
    <property type="match status" value="1"/>
</dbReference>
<dbReference type="InterPro" id="IPR036518">
    <property type="entry name" value="CobE/GbiG_C_sf"/>
</dbReference>
<accession>A0A6P1TJ71</accession>
<dbReference type="PANTHER" id="PTHR37477">
    <property type="entry name" value="COBALT-PRECORRIN-5A HYDROLASE"/>
    <property type="match status" value="1"/>
</dbReference>
<proteinExistence type="predicted"/>
<keyword evidence="4" id="KW-1185">Reference proteome</keyword>
<gene>
    <name evidence="3" type="ORF">Ana3638_11090</name>
</gene>
<dbReference type="AlphaFoldDB" id="A0A6P1TJ71"/>
<dbReference type="RefSeq" id="WP_161838076.1">
    <property type="nucleotide sequence ID" value="NZ_CP048000.1"/>
</dbReference>
<feature type="domain" description="CobE/GbiG C-terminal" evidence="1">
    <location>
        <begin position="220"/>
        <end position="336"/>
    </location>
</feature>
<evidence type="ECO:0000313" key="3">
    <source>
        <dbReference type="EMBL" id="QHQ61250.1"/>
    </source>
</evidence>
<dbReference type="Pfam" id="PF01890">
    <property type="entry name" value="CbiG_C"/>
    <property type="match status" value="1"/>
</dbReference>
<dbReference type="EMBL" id="CP048000">
    <property type="protein sequence ID" value="QHQ61250.1"/>
    <property type="molecule type" value="Genomic_DNA"/>
</dbReference>
<dbReference type="InterPro" id="IPR038029">
    <property type="entry name" value="GbiG_N_sf"/>
</dbReference>
<organism evidence="3 4">
    <name type="scientific">Anaerocolumna sedimenticola</name>
    <dbReference type="NCBI Taxonomy" id="2696063"/>
    <lineage>
        <taxon>Bacteria</taxon>
        <taxon>Bacillati</taxon>
        <taxon>Bacillota</taxon>
        <taxon>Clostridia</taxon>
        <taxon>Lachnospirales</taxon>
        <taxon>Lachnospiraceae</taxon>
        <taxon>Anaerocolumna</taxon>
    </lineage>
</organism>
<feature type="domain" description="Cobalamin synthesis G N-terminal" evidence="2">
    <location>
        <begin position="56"/>
        <end position="136"/>
    </location>
</feature>
<evidence type="ECO:0000259" key="2">
    <source>
        <dbReference type="Pfam" id="PF11760"/>
    </source>
</evidence>
<evidence type="ECO:0000259" key="1">
    <source>
        <dbReference type="Pfam" id="PF01890"/>
    </source>
</evidence>
<evidence type="ECO:0000313" key="4">
    <source>
        <dbReference type="Proteomes" id="UP000464314"/>
    </source>
</evidence>
<dbReference type="KEGG" id="anr:Ana3638_11090"/>
<dbReference type="Gene3D" id="3.30.420.180">
    <property type="entry name" value="CobE/GbiG C-terminal domain"/>
    <property type="match status" value="1"/>
</dbReference>
<reference evidence="3 4" key="1">
    <citation type="submission" date="2020-01" db="EMBL/GenBank/DDBJ databases">
        <title>Genome analysis of Anaerocolumna sp. CBA3638.</title>
        <authorList>
            <person name="Kim J."/>
            <person name="Roh S.W."/>
        </authorList>
    </citation>
    <scope>NUCLEOTIDE SEQUENCE [LARGE SCALE GENOMIC DNA]</scope>
    <source>
        <strain evidence="3 4">CBA3638</strain>
    </source>
</reference>
<dbReference type="InterPro" id="IPR021744">
    <property type="entry name" value="CbiG_N"/>
</dbReference>
<dbReference type="PANTHER" id="PTHR37477:SF1">
    <property type="entry name" value="COBALT-PRECORRIN-5A HYDROLASE"/>
    <property type="match status" value="1"/>
</dbReference>